<evidence type="ECO:0000313" key="1">
    <source>
        <dbReference type="EMBL" id="URZ11544.1"/>
    </source>
</evidence>
<keyword evidence="2" id="KW-1185">Reference proteome</keyword>
<dbReference type="GO" id="GO:0005524">
    <property type="term" value="F:ATP binding"/>
    <property type="evidence" value="ECO:0007669"/>
    <property type="project" value="UniProtKB-UniRule"/>
</dbReference>
<dbReference type="AlphaFoldDB" id="A0A1S8KZP4"/>
<dbReference type="InterPro" id="IPR002543">
    <property type="entry name" value="FtsK_dom"/>
</dbReference>
<accession>A0A1S8KZP4</accession>
<dbReference type="PROSITE" id="PS50901">
    <property type="entry name" value="FTSK"/>
    <property type="match status" value="1"/>
</dbReference>
<dbReference type="STRING" id="84029.CROST_35330"/>
<protein>
    <submittedName>
        <fullName evidence="1">Uncharacterized protein</fullName>
    </submittedName>
</protein>
<dbReference type="SUPFAM" id="SSF52540">
    <property type="entry name" value="P-loop containing nucleoside triphosphate hydrolases"/>
    <property type="match status" value="1"/>
</dbReference>
<gene>
    <name evidence="1" type="ORF">CROST_022610</name>
</gene>
<dbReference type="EMBL" id="CP096983">
    <property type="protein sequence ID" value="URZ11544.1"/>
    <property type="molecule type" value="Genomic_DNA"/>
</dbReference>
<sequence length="407" mass="47010">MKKYVFVDENNVEKSLNYSLEAVGILIIIYGFTHSIMLCNVSVLIGGILGYRYYLFNSYSLNKLIKNSLYRLVKTNDFYIAKDDKVVYRPTIFYTFDDTYITIKIRLDGSKFREKYTQLDKQLEDLFIIECTSKEEKLGYMIYTLDRTYTRRLDASTINMLSMDYIPINNKLKWNFRKCPHALVAGVTGKGKTYFLAYLIKSFLLINADIKIIDPKMSDLSYLEKIFKDNVVSTSGQIAKILRETVEKMNTRYTEFKELEEYGFGKDYKDYGYSPVIIIFDEVAAFMASTDKKISKEVNSYLSEIILKGRQAGVFMVLTTQRPDSDIISTDIRDQLGLRIALGQMSKTAYTMIFGSEFSDLELNCSTAGTGFICMDGTTSKPIKFESPYFSANYNFVKDVLYYNTRH</sequence>
<organism evidence="1 2">
    <name type="scientific">Clostridium felsineum</name>
    <dbReference type="NCBI Taxonomy" id="36839"/>
    <lineage>
        <taxon>Bacteria</taxon>
        <taxon>Bacillati</taxon>
        <taxon>Bacillota</taxon>
        <taxon>Clostridia</taxon>
        <taxon>Eubacteriales</taxon>
        <taxon>Clostridiaceae</taxon>
        <taxon>Clostridium</taxon>
    </lineage>
</organism>
<name>A0A1S8KZP4_9CLOT</name>
<dbReference type="InterPro" id="IPR050206">
    <property type="entry name" value="FtsK/SpoIIIE/SftA"/>
</dbReference>
<dbReference type="Proteomes" id="UP000190951">
    <property type="component" value="Chromosome"/>
</dbReference>
<dbReference type="Gene3D" id="3.40.50.300">
    <property type="entry name" value="P-loop containing nucleotide triphosphate hydrolases"/>
    <property type="match status" value="1"/>
</dbReference>
<reference evidence="1 2" key="1">
    <citation type="submission" date="2022-04" db="EMBL/GenBank/DDBJ databases">
        <title>Genome sequence of C. roseum typestrain.</title>
        <authorList>
            <person name="Poehlein A."/>
            <person name="Schoch T."/>
            <person name="Duerre P."/>
            <person name="Daniel R."/>
        </authorList>
    </citation>
    <scope>NUCLEOTIDE SEQUENCE [LARGE SCALE GENOMIC DNA]</scope>
    <source>
        <strain evidence="1 2">DSM 7320</strain>
    </source>
</reference>
<evidence type="ECO:0000313" key="2">
    <source>
        <dbReference type="Proteomes" id="UP000190951"/>
    </source>
</evidence>
<dbReference type="RefSeq" id="WP_077832846.1">
    <property type="nucleotide sequence ID" value="NZ_CP096983.1"/>
</dbReference>
<dbReference type="Pfam" id="PF01580">
    <property type="entry name" value="FtsK_SpoIIIE"/>
    <property type="match status" value="1"/>
</dbReference>
<dbReference type="GO" id="GO:0003677">
    <property type="term" value="F:DNA binding"/>
    <property type="evidence" value="ECO:0007669"/>
    <property type="project" value="InterPro"/>
</dbReference>
<dbReference type="InterPro" id="IPR027417">
    <property type="entry name" value="P-loop_NTPase"/>
</dbReference>
<dbReference type="PANTHER" id="PTHR22683">
    <property type="entry name" value="SPORULATION PROTEIN RELATED"/>
    <property type="match status" value="1"/>
</dbReference>
<dbReference type="KEGG" id="crw:CROST_022610"/>
<proteinExistence type="predicted"/>
<dbReference type="PANTHER" id="PTHR22683:SF47">
    <property type="entry name" value="FTSK DOMAIN-CONTAINING PROTEIN YDCQ"/>
    <property type="match status" value="1"/>
</dbReference>